<dbReference type="Pfam" id="PF00872">
    <property type="entry name" value="Transposase_mut"/>
    <property type="match status" value="1"/>
</dbReference>
<accession>A0A2A5T7D6</accession>
<keyword evidence="4 6" id="KW-0238">DNA-binding</keyword>
<protein>
    <recommendedName>
        <fullName evidence="6">Mutator family transposase</fullName>
    </recommendedName>
</protein>
<comment type="similarity">
    <text evidence="2 6">Belongs to the transposase mutator family.</text>
</comment>
<dbReference type="GO" id="GO:0006313">
    <property type="term" value="P:DNA transposition"/>
    <property type="evidence" value="ECO:0007669"/>
    <property type="project" value="UniProtKB-UniRule"/>
</dbReference>
<dbReference type="InterPro" id="IPR001207">
    <property type="entry name" value="Transposase_mutator"/>
</dbReference>
<proteinExistence type="inferred from homology"/>
<keyword evidence="3 6" id="KW-0815">Transposition</keyword>
<keyword evidence="5 6" id="KW-0233">DNA recombination</keyword>
<evidence type="ECO:0000256" key="6">
    <source>
        <dbReference type="RuleBase" id="RU365089"/>
    </source>
</evidence>
<keyword evidence="6" id="KW-0814">Transposable element</keyword>
<evidence type="ECO:0000313" key="8">
    <source>
        <dbReference type="Proteomes" id="UP000219020"/>
    </source>
</evidence>
<dbReference type="EMBL" id="NBYY01000006">
    <property type="protein sequence ID" value="PCS24064.1"/>
    <property type="molecule type" value="Genomic_DNA"/>
</dbReference>
<evidence type="ECO:0000256" key="5">
    <source>
        <dbReference type="ARBA" id="ARBA00023172"/>
    </source>
</evidence>
<evidence type="ECO:0000313" key="7">
    <source>
        <dbReference type="EMBL" id="PCS24064.1"/>
    </source>
</evidence>
<dbReference type="AlphaFoldDB" id="A0A2A5T7D6"/>
<comment type="function">
    <text evidence="1 6">Required for the transposition of the insertion element.</text>
</comment>
<evidence type="ECO:0000256" key="2">
    <source>
        <dbReference type="ARBA" id="ARBA00010961"/>
    </source>
</evidence>
<reference evidence="8" key="1">
    <citation type="submission" date="2017-04" db="EMBL/GenBank/DDBJ databases">
        <title>Genome evolution of the luminous symbionts of deep sea anglerfish.</title>
        <authorList>
            <person name="Hendry T.A."/>
        </authorList>
    </citation>
    <scope>NUCLEOTIDE SEQUENCE [LARGE SCALE GENOMIC DNA]</scope>
</reference>
<name>A0A2A5T7D6_9GAMM</name>
<comment type="caution">
    <text evidence="7">The sequence shown here is derived from an EMBL/GenBank/DDBJ whole genome shotgun (WGS) entry which is preliminary data.</text>
</comment>
<dbReference type="Proteomes" id="UP000219020">
    <property type="component" value="Unassembled WGS sequence"/>
</dbReference>
<dbReference type="PANTHER" id="PTHR33217">
    <property type="entry name" value="TRANSPOSASE FOR INSERTION SEQUENCE ELEMENT IS1081"/>
    <property type="match status" value="1"/>
</dbReference>
<sequence>MAETQKEVHKAFGQFETKYGDKYPKAAEFLTKDKVEILAFYDFSVEQWIHIRTTNSIELMFATVRLKMNKPKNF</sequence>
<dbReference type="GO" id="GO:0004803">
    <property type="term" value="F:transposase activity"/>
    <property type="evidence" value="ECO:0007669"/>
    <property type="project" value="UniProtKB-UniRule"/>
</dbReference>
<dbReference type="PANTHER" id="PTHR33217:SF9">
    <property type="entry name" value="MUTATOR FAMILY TRANSPOSASE"/>
    <property type="match status" value="1"/>
</dbReference>
<keyword evidence="8" id="KW-1185">Reference proteome</keyword>
<gene>
    <name evidence="7" type="ORF">BTN49_0257</name>
</gene>
<evidence type="ECO:0000256" key="1">
    <source>
        <dbReference type="ARBA" id="ARBA00002190"/>
    </source>
</evidence>
<organism evidence="7 8">
    <name type="scientific">Candidatus Enterovibrio escicola</name>
    <dbReference type="NCBI Taxonomy" id="1927127"/>
    <lineage>
        <taxon>Bacteria</taxon>
        <taxon>Pseudomonadati</taxon>
        <taxon>Pseudomonadota</taxon>
        <taxon>Gammaproteobacteria</taxon>
        <taxon>Vibrionales</taxon>
        <taxon>Vibrionaceae</taxon>
        <taxon>Enterovibrio</taxon>
    </lineage>
</organism>
<evidence type="ECO:0000256" key="4">
    <source>
        <dbReference type="ARBA" id="ARBA00023125"/>
    </source>
</evidence>
<evidence type="ECO:0000256" key="3">
    <source>
        <dbReference type="ARBA" id="ARBA00022578"/>
    </source>
</evidence>
<dbReference type="GO" id="GO:0003677">
    <property type="term" value="F:DNA binding"/>
    <property type="evidence" value="ECO:0007669"/>
    <property type="project" value="UniProtKB-UniRule"/>
</dbReference>